<proteinExistence type="predicted"/>
<dbReference type="RefSeq" id="XP_007707133.1">
    <property type="nucleotide sequence ID" value="XM_007708943.1"/>
</dbReference>
<organism evidence="1 2">
    <name type="scientific">Cochliobolus carbonum (strain 26-R-13)</name>
    <name type="common">Maize leaf spot fungus</name>
    <name type="synonym">Bipolaris zeicola</name>
    <dbReference type="NCBI Taxonomy" id="930089"/>
    <lineage>
        <taxon>Eukaryota</taxon>
        <taxon>Fungi</taxon>
        <taxon>Dikarya</taxon>
        <taxon>Ascomycota</taxon>
        <taxon>Pezizomycotina</taxon>
        <taxon>Dothideomycetes</taxon>
        <taxon>Pleosporomycetidae</taxon>
        <taxon>Pleosporales</taxon>
        <taxon>Pleosporineae</taxon>
        <taxon>Pleosporaceae</taxon>
        <taxon>Bipolaris</taxon>
    </lineage>
</organism>
<accession>W6Z451</accession>
<evidence type="ECO:0000313" key="1">
    <source>
        <dbReference type="EMBL" id="EUC38471.1"/>
    </source>
</evidence>
<reference evidence="1 2" key="1">
    <citation type="journal article" date="2013" name="PLoS Genet.">
        <title>Comparative genome structure, secondary metabolite, and effector coding capacity across Cochliobolus pathogens.</title>
        <authorList>
            <person name="Condon B.J."/>
            <person name="Leng Y."/>
            <person name="Wu D."/>
            <person name="Bushley K.E."/>
            <person name="Ohm R.A."/>
            <person name="Otillar R."/>
            <person name="Martin J."/>
            <person name="Schackwitz W."/>
            <person name="Grimwood J."/>
            <person name="MohdZainudin N."/>
            <person name="Xue C."/>
            <person name="Wang R."/>
            <person name="Manning V.A."/>
            <person name="Dhillon B."/>
            <person name="Tu Z.J."/>
            <person name="Steffenson B.J."/>
            <person name="Salamov A."/>
            <person name="Sun H."/>
            <person name="Lowry S."/>
            <person name="LaButti K."/>
            <person name="Han J."/>
            <person name="Copeland A."/>
            <person name="Lindquist E."/>
            <person name="Barry K."/>
            <person name="Schmutz J."/>
            <person name="Baker S.E."/>
            <person name="Ciuffetti L.M."/>
            <person name="Grigoriev I.V."/>
            <person name="Zhong S."/>
            <person name="Turgeon B.G."/>
        </authorList>
    </citation>
    <scope>NUCLEOTIDE SEQUENCE [LARGE SCALE GENOMIC DNA]</scope>
    <source>
        <strain evidence="1 2">26-R-13</strain>
    </source>
</reference>
<dbReference type="OrthoDB" id="5229512at2759"/>
<protein>
    <submittedName>
        <fullName evidence="1">Uncharacterized protein</fullName>
    </submittedName>
</protein>
<keyword evidence="2" id="KW-1185">Reference proteome</keyword>
<sequence length="428" mass="48867">MTASTPSKPFRFRDLPSEIRPCIRNKIYRIILCEFDHSPGEFGVVDDDFMEDVLHLPRVERRIETSILRTSKETYREAYDIMVKTNRFVKVTSAEGMPVVGALSGQQTPVVTQEKFLVDQFKGYVLSVHFGLKKQRDNRASRDSAWHEPLTAMILHRHLDKLCQGIKDGDAHSPGFSESLKISIRMAPVLDNIQSNNIMPSFDGFFLEKMQKTLFAPLRANLHGYKGVEVKGHVDSAVATALRQDIAKDPYSDPAAVLTQYMTAKEEGTRLFQEGQVELGCLQWQDAAVEIDMLIVSSSWPDLVRQGKQEFVSQLAQVYFIMRLNIIHVQLSNWSESSFVAEVLAKDSLNCAFESLKQDYWMKGYKHAVSVAHKAKFFFRYATFLRLQADPSNKERALGFINLALRKQPGDPGILREKDKILEWMRQL</sequence>
<dbReference type="GeneID" id="19150829"/>
<dbReference type="Proteomes" id="UP000053841">
    <property type="component" value="Unassembled WGS sequence"/>
</dbReference>
<evidence type="ECO:0000313" key="2">
    <source>
        <dbReference type="Proteomes" id="UP000053841"/>
    </source>
</evidence>
<gene>
    <name evidence="1" type="ORF">COCCADRAFT_757</name>
</gene>
<dbReference type="eggNOG" id="ENOG502SR62">
    <property type="taxonomic scope" value="Eukaryota"/>
</dbReference>
<name>W6Z451_COCC2</name>
<dbReference type="AlphaFoldDB" id="W6Z451"/>
<dbReference type="EMBL" id="KI964542">
    <property type="protein sequence ID" value="EUC38471.1"/>
    <property type="molecule type" value="Genomic_DNA"/>
</dbReference>
<dbReference type="HOGENOM" id="CLU_050571_0_0_1"/>
<dbReference type="KEGG" id="bze:COCCADRAFT_757"/>